<protein>
    <recommendedName>
        <fullName evidence="2 5">Methionyl-tRNA formyltransferase</fullName>
        <ecNumber evidence="2 5">2.1.2.9</ecNumber>
    </recommendedName>
</protein>
<feature type="domain" description="Formyl transferase N-terminal" evidence="6">
    <location>
        <begin position="25"/>
        <end position="178"/>
    </location>
</feature>
<keyword evidence="4 5" id="KW-0648">Protein biosynthesis</keyword>
<evidence type="ECO:0000256" key="4">
    <source>
        <dbReference type="ARBA" id="ARBA00022917"/>
    </source>
</evidence>
<reference evidence="8 9" key="1">
    <citation type="submission" date="2019-01" db="EMBL/GenBank/DDBJ databases">
        <title>Egibacter rhizosphaerae EGI 80759T.</title>
        <authorList>
            <person name="Chen D.-D."/>
            <person name="Tian Y."/>
            <person name="Jiao J.-Y."/>
            <person name="Zhang X.-T."/>
            <person name="Zhang Y.-G."/>
            <person name="Zhang Y."/>
            <person name="Xiao M."/>
            <person name="Shu W.-S."/>
            <person name="Li W.-J."/>
        </authorList>
    </citation>
    <scope>NUCLEOTIDE SEQUENCE [LARGE SCALE GENOMIC DNA]</scope>
    <source>
        <strain evidence="8 9">EGI 80759</strain>
    </source>
</reference>
<dbReference type="EC" id="2.1.2.9" evidence="2 5"/>
<evidence type="ECO:0000256" key="3">
    <source>
        <dbReference type="ARBA" id="ARBA00022679"/>
    </source>
</evidence>
<dbReference type="HAMAP" id="MF_00182">
    <property type="entry name" value="Formyl_trans"/>
    <property type="match status" value="1"/>
</dbReference>
<dbReference type="KEGG" id="erz:ER308_19555"/>
<feature type="domain" description="Formyl transferase C-terminal" evidence="7">
    <location>
        <begin position="202"/>
        <end position="307"/>
    </location>
</feature>
<dbReference type="Pfam" id="PF00551">
    <property type="entry name" value="Formyl_trans_N"/>
    <property type="match status" value="1"/>
</dbReference>
<comment type="function">
    <text evidence="5">Attaches a formyl group to the free amino group of methionyl-tRNA(fMet). The formyl group appears to play a dual role in the initiator identity of N-formylmethionyl-tRNA by promoting its recognition by IF2 and preventing the misappropriation of this tRNA by the elongation apparatus.</text>
</comment>
<dbReference type="InterPro" id="IPR005793">
    <property type="entry name" value="Formyl_trans_C"/>
</dbReference>
<comment type="similarity">
    <text evidence="1 5">Belongs to the Fmt family.</text>
</comment>
<proteinExistence type="inferred from homology"/>
<dbReference type="InterPro" id="IPR011034">
    <property type="entry name" value="Formyl_transferase-like_C_sf"/>
</dbReference>
<comment type="catalytic activity">
    <reaction evidence="5">
        <text>L-methionyl-tRNA(fMet) + (6R)-10-formyltetrahydrofolate = N-formyl-L-methionyl-tRNA(fMet) + (6S)-5,6,7,8-tetrahydrofolate + H(+)</text>
        <dbReference type="Rhea" id="RHEA:24380"/>
        <dbReference type="Rhea" id="RHEA-COMP:9952"/>
        <dbReference type="Rhea" id="RHEA-COMP:9953"/>
        <dbReference type="ChEBI" id="CHEBI:15378"/>
        <dbReference type="ChEBI" id="CHEBI:57453"/>
        <dbReference type="ChEBI" id="CHEBI:78530"/>
        <dbReference type="ChEBI" id="CHEBI:78844"/>
        <dbReference type="ChEBI" id="CHEBI:195366"/>
        <dbReference type="EC" id="2.1.2.9"/>
    </reaction>
</comment>
<evidence type="ECO:0000259" key="7">
    <source>
        <dbReference type="Pfam" id="PF02911"/>
    </source>
</evidence>
<dbReference type="SUPFAM" id="SSF50486">
    <property type="entry name" value="FMT C-terminal domain-like"/>
    <property type="match status" value="1"/>
</dbReference>
<gene>
    <name evidence="5" type="primary">fmt</name>
    <name evidence="8" type="ORF">ER308_19555</name>
</gene>
<dbReference type="Proteomes" id="UP000291469">
    <property type="component" value="Chromosome"/>
</dbReference>
<evidence type="ECO:0000256" key="1">
    <source>
        <dbReference type="ARBA" id="ARBA00010699"/>
    </source>
</evidence>
<dbReference type="RefSeq" id="WP_131156539.1">
    <property type="nucleotide sequence ID" value="NZ_CP036402.1"/>
</dbReference>
<dbReference type="SUPFAM" id="SSF53328">
    <property type="entry name" value="Formyltransferase"/>
    <property type="match status" value="1"/>
</dbReference>
<evidence type="ECO:0000313" key="9">
    <source>
        <dbReference type="Proteomes" id="UP000291469"/>
    </source>
</evidence>
<evidence type="ECO:0000256" key="5">
    <source>
        <dbReference type="HAMAP-Rule" id="MF_00182"/>
    </source>
</evidence>
<dbReference type="CDD" id="cd08646">
    <property type="entry name" value="FMT_core_Met-tRNA-FMT_N"/>
    <property type="match status" value="1"/>
</dbReference>
<organism evidence="8 9">
    <name type="scientific">Egibacter rhizosphaerae</name>
    <dbReference type="NCBI Taxonomy" id="1670831"/>
    <lineage>
        <taxon>Bacteria</taxon>
        <taxon>Bacillati</taxon>
        <taxon>Actinomycetota</taxon>
        <taxon>Nitriliruptoria</taxon>
        <taxon>Egibacterales</taxon>
        <taxon>Egibacteraceae</taxon>
        <taxon>Egibacter</taxon>
    </lineage>
</organism>
<dbReference type="Gene3D" id="3.40.50.12230">
    <property type="match status" value="1"/>
</dbReference>
<dbReference type="InterPro" id="IPR036477">
    <property type="entry name" value="Formyl_transf_N_sf"/>
</dbReference>
<dbReference type="InterPro" id="IPR044135">
    <property type="entry name" value="Met-tRNA-FMT_C"/>
</dbReference>
<sequence>MRICFFGTPEPAVPGLRGLVDDPGIEVAAVVTNPDRPKGRGQKLAPPPVKIVAAEADVPVWQPEKPREIRDDLAALEVDACAIVAYGAILRRDVLDAGGAGFVNLHFSLLPAWRGAAPVPHAIVAGDRQTGVTCFLLDEGMDTGPVLGSARTQIGERETAGELTARLADLGAPVLREALRGLVDGSITPRPQPEEGVSYAPKLTTEDARLAWSEPADAIDRVVRAFNPVPGAHTTWQGERLKVHRVTLVAAPTGAATPAPGTVLGVDEPGEGLGGPIVACGEGTVRLDEVQPAGKPRMSGAAFARGVRLDGAVLGS</sequence>
<dbReference type="GO" id="GO:0004479">
    <property type="term" value="F:methionyl-tRNA formyltransferase activity"/>
    <property type="evidence" value="ECO:0007669"/>
    <property type="project" value="UniProtKB-UniRule"/>
</dbReference>
<dbReference type="InterPro" id="IPR002376">
    <property type="entry name" value="Formyl_transf_N"/>
</dbReference>
<dbReference type="AlphaFoldDB" id="A0A411YK33"/>
<dbReference type="PANTHER" id="PTHR11138">
    <property type="entry name" value="METHIONYL-TRNA FORMYLTRANSFERASE"/>
    <property type="match status" value="1"/>
</dbReference>
<dbReference type="CDD" id="cd08704">
    <property type="entry name" value="Met_tRNA_FMT_C"/>
    <property type="match status" value="1"/>
</dbReference>
<dbReference type="InterPro" id="IPR041711">
    <property type="entry name" value="Met-tRNA-FMT_N"/>
</dbReference>
<dbReference type="EMBL" id="CP036402">
    <property type="protein sequence ID" value="QBI21547.1"/>
    <property type="molecule type" value="Genomic_DNA"/>
</dbReference>
<evidence type="ECO:0000256" key="2">
    <source>
        <dbReference type="ARBA" id="ARBA00012261"/>
    </source>
</evidence>
<dbReference type="NCBIfam" id="TIGR00460">
    <property type="entry name" value="fmt"/>
    <property type="match status" value="1"/>
</dbReference>
<accession>A0A411YK33</accession>
<dbReference type="GO" id="GO:0005829">
    <property type="term" value="C:cytosol"/>
    <property type="evidence" value="ECO:0007669"/>
    <property type="project" value="TreeGrafter"/>
</dbReference>
<evidence type="ECO:0000313" key="8">
    <source>
        <dbReference type="EMBL" id="QBI21547.1"/>
    </source>
</evidence>
<dbReference type="PANTHER" id="PTHR11138:SF5">
    <property type="entry name" value="METHIONYL-TRNA FORMYLTRANSFERASE, MITOCHONDRIAL"/>
    <property type="match status" value="1"/>
</dbReference>
<name>A0A411YK33_9ACTN</name>
<keyword evidence="3 5" id="KW-0808">Transferase</keyword>
<dbReference type="OrthoDB" id="9802815at2"/>
<keyword evidence="9" id="KW-1185">Reference proteome</keyword>
<dbReference type="Pfam" id="PF02911">
    <property type="entry name" value="Formyl_trans_C"/>
    <property type="match status" value="1"/>
</dbReference>
<evidence type="ECO:0000259" key="6">
    <source>
        <dbReference type="Pfam" id="PF00551"/>
    </source>
</evidence>
<feature type="binding site" evidence="5">
    <location>
        <begin position="108"/>
        <end position="111"/>
    </location>
    <ligand>
        <name>(6S)-5,6,7,8-tetrahydrofolate</name>
        <dbReference type="ChEBI" id="CHEBI:57453"/>
    </ligand>
</feature>
<dbReference type="InterPro" id="IPR005794">
    <property type="entry name" value="Fmt"/>
</dbReference>